<evidence type="ECO:0000256" key="1">
    <source>
        <dbReference type="SAM" id="MobiDB-lite"/>
    </source>
</evidence>
<evidence type="ECO:0000313" key="2">
    <source>
        <dbReference type="EMBL" id="CAE0251101.1"/>
    </source>
</evidence>
<protein>
    <submittedName>
        <fullName evidence="2">Uncharacterized protein</fullName>
    </submittedName>
</protein>
<dbReference type="EMBL" id="HBIB01020574">
    <property type="protein sequence ID" value="CAE0251101.1"/>
    <property type="molecule type" value="Transcribed_RNA"/>
</dbReference>
<dbReference type="AlphaFoldDB" id="A0A7S3G4L3"/>
<feature type="compositionally biased region" description="Basic and acidic residues" evidence="1">
    <location>
        <begin position="312"/>
        <end position="322"/>
    </location>
</feature>
<feature type="compositionally biased region" description="Basic and acidic residues" evidence="1">
    <location>
        <begin position="292"/>
        <end position="304"/>
    </location>
</feature>
<accession>A0A7S3G4L3</accession>
<feature type="compositionally biased region" description="Polar residues" evidence="1">
    <location>
        <begin position="542"/>
        <end position="566"/>
    </location>
</feature>
<feature type="compositionally biased region" description="Basic and acidic residues" evidence="1">
    <location>
        <begin position="567"/>
        <end position="581"/>
    </location>
</feature>
<feature type="compositionally biased region" description="Basic residues" evidence="1">
    <location>
        <begin position="174"/>
        <end position="191"/>
    </location>
</feature>
<proteinExistence type="predicted"/>
<feature type="compositionally biased region" description="Basic residues" evidence="1">
    <location>
        <begin position="253"/>
        <end position="265"/>
    </location>
</feature>
<reference evidence="2" key="1">
    <citation type="submission" date="2021-01" db="EMBL/GenBank/DDBJ databases">
        <authorList>
            <person name="Corre E."/>
            <person name="Pelletier E."/>
            <person name="Niang G."/>
            <person name="Scheremetjew M."/>
            <person name="Finn R."/>
            <person name="Kale V."/>
            <person name="Holt S."/>
            <person name="Cochrane G."/>
            <person name="Meng A."/>
            <person name="Brown T."/>
            <person name="Cohen L."/>
        </authorList>
    </citation>
    <scope>NUCLEOTIDE SEQUENCE</scope>
    <source>
        <strain evidence="2">NIES-2562</strain>
    </source>
</reference>
<feature type="region of interest" description="Disordered" evidence="1">
    <location>
        <begin position="356"/>
        <end position="383"/>
    </location>
</feature>
<feature type="region of interest" description="Disordered" evidence="1">
    <location>
        <begin position="76"/>
        <end position="332"/>
    </location>
</feature>
<feature type="compositionally biased region" description="Basic residues" evidence="1">
    <location>
        <begin position="276"/>
        <end position="291"/>
    </location>
</feature>
<name>A0A7S3G4L3_9EUKA</name>
<feature type="compositionally biased region" description="Basic and acidic residues" evidence="1">
    <location>
        <begin position="134"/>
        <end position="158"/>
    </location>
</feature>
<feature type="region of interest" description="Disordered" evidence="1">
    <location>
        <begin position="529"/>
        <end position="581"/>
    </location>
</feature>
<feature type="compositionally biased region" description="Basic and acidic residues" evidence="1">
    <location>
        <begin position="192"/>
        <end position="206"/>
    </location>
</feature>
<gene>
    <name evidence="2" type="ORF">PBIL07802_LOCUS13308</name>
</gene>
<organism evidence="2">
    <name type="scientific">Palpitomonas bilix</name>
    <dbReference type="NCBI Taxonomy" id="652834"/>
    <lineage>
        <taxon>Eukaryota</taxon>
        <taxon>Eukaryota incertae sedis</taxon>
    </lineage>
</organism>
<feature type="compositionally biased region" description="Basic residues" evidence="1">
    <location>
        <begin position="207"/>
        <end position="219"/>
    </location>
</feature>
<sequence length="581" mass="63347">MYSISSLAASHSNLGGPHSSLHDSGGAGLLGEMMLEKSFQQLVRASNRDLGLELSPVHRNDYQSKSMALPQVLDMNWESGGEDSGDIKGYLGSELGAGSEGNQRGGDSSSDGGEEMAARMVGRALASLSPSKAAKKELKQGRGRERARTLPIRPRSESEDGGASSSSRGESGGRHKSRQRHHRHHHHHHHEKKEGDSSKRSSGDSHHSRHHHHHHHHHSSQSQSLNPVSAPLRSHSKSVRDGGGTSGAESDHHHHHHRHHHHSKSMRGGSESDSGHRHHHHHHHHHHSHRSLSRDGSPRGRKESTNIARKVKTLDKEREVGSGKKGHVSDGAVTRDTYKNTDFAYADYLDALSSGAPTQLETEGDGTNVRPLPLSRTKSSMHMSKRAIMMPVIESPRQVHRKRAFTLQPNSDAMARLTKLGLIPRVSDVHDEQASIGHDSSKDGYDGDDDVIVFTRDRYAAESRPSTALAVEEESLPPGVVDDSPSKMERIRRARRAIPSSASDGVVLNTRASTIMLVKEGKSVVHFPPLPGLRVGKDGTGRESSQSMVLLPSMSANGDGESSSTGAREERQVKSFPARDD</sequence>